<gene>
    <name evidence="2" type="ORF">SAMN04488051_101660</name>
</gene>
<accession>A0A1H3YEW8</accession>
<reference evidence="2 3" key="1">
    <citation type="submission" date="2016-10" db="EMBL/GenBank/DDBJ databases">
        <authorList>
            <person name="de Groot N.N."/>
        </authorList>
    </citation>
    <scope>NUCLEOTIDE SEQUENCE [LARGE SCALE GENOMIC DNA]</scope>
    <source>
        <strain evidence="2 3">CGMCC 1.3430</strain>
    </source>
</reference>
<proteinExistence type="predicted"/>
<evidence type="ECO:0000256" key="1">
    <source>
        <dbReference type="SAM" id="Phobius"/>
    </source>
</evidence>
<dbReference type="EMBL" id="FNRM01000001">
    <property type="protein sequence ID" value="SEA10125.1"/>
    <property type="molecule type" value="Genomic_DNA"/>
</dbReference>
<keyword evidence="1" id="KW-1133">Transmembrane helix</keyword>
<sequence length="346" mass="39276">MSSSQQSNSYTVLINDVVSDLMLVFIVIVLAIQSAKSLIIANGWFRNWKYSKIIYGNIHSDIAKIATEHTIKYIGADNTFYKNNSVYTPLTRNGTLKIDITQARIMAFRLLSEHTHKFPHPVVYGKNTPSSSNYYIKTMEASHQYTSLQLMSMLLYLKYASIINEVDIINFIITPKMGNTLLGKNFSELCNATFIASKPENDSSRVKDNNNSFIIGSNFEGYSSLKARLQDGNQLHGAIIDCNCSGGSTLIETANMFNNFISKNGLEDKIKRITDVYVIFRADINISPDEIEAKFSSNNLRIHRLFDLDESLKGNLHELTITSDEREKDKKIEFMLEYAKNNKLLR</sequence>
<organism evidence="2 3">
    <name type="scientific">Alkalimonas amylolytica</name>
    <dbReference type="NCBI Taxonomy" id="152573"/>
    <lineage>
        <taxon>Bacteria</taxon>
        <taxon>Pseudomonadati</taxon>
        <taxon>Pseudomonadota</taxon>
        <taxon>Gammaproteobacteria</taxon>
        <taxon>Alkalimonas</taxon>
    </lineage>
</organism>
<evidence type="ECO:0000313" key="3">
    <source>
        <dbReference type="Proteomes" id="UP000198773"/>
    </source>
</evidence>
<keyword evidence="3" id="KW-1185">Reference proteome</keyword>
<keyword evidence="1" id="KW-0472">Membrane</keyword>
<feature type="transmembrane region" description="Helical" evidence="1">
    <location>
        <begin position="21"/>
        <end position="45"/>
    </location>
</feature>
<dbReference type="AlphaFoldDB" id="A0A1H3YEW8"/>
<protein>
    <submittedName>
        <fullName evidence="2">Uncharacterized protein</fullName>
    </submittedName>
</protein>
<keyword evidence="1" id="KW-0812">Transmembrane</keyword>
<dbReference type="Proteomes" id="UP000198773">
    <property type="component" value="Unassembled WGS sequence"/>
</dbReference>
<evidence type="ECO:0000313" key="2">
    <source>
        <dbReference type="EMBL" id="SEA10125.1"/>
    </source>
</evidence>
<name>A0A1H3YEW8_ALKAM</name>
<dbReference type="STRING" id="152573.SAMN04488051_101660"/>